<dbReference type="AlphaFoldDB" id="A0A0B2SE18"/>
<proteinExistence type="predicted"/>
<dbReference type="Proteomes" id="UP000053555">
    <property type="component" value="Unassembled WGS sequence"/>
</dbReference>
<protein>
    <submittedName>
        <fullName evidence="1">Uncharacterized protein</fullName>
    </submittedName>
</protein>
<accession>A0A0B2SE18</accession>
<reference evidence="1" key="1">
    <citation type="submission" date="2014-07" db="EMBL/GenBank/DDBJ databases">
        <title>Identification of a novel salt tolerance gene in wild soybean by whole-genome sequencing.</title>
        <authorList>
            <person name="Lam H.-M."/>
            <person name="Qi X."/>
            <person name="Li M.-W."/>
            <person name="Liu X."/>
            <person name="Xie M."/>
            <person name="Ni M."/>
            <person name="Xu X."/>
        </authorList>
    </citation>
    <scope>NUCLEOTIDE SEQUENCE [LARGE SCALE GENOMIC DNA]</scope>
    <source>
        <tissue evidence="1">Root</tissue>
    </source>
</reference>
<organism evidence="1">
    <name type="scientific">Glycine soja</name>
    <name type="common">Wild soybean</name>
    <dbReference type="NCBI Taxonomy" id="3848"/>
    <lineage>
        <taxon>Eukaryota</taxon>
        <taxon>Viridiplantae</taxon>
        <taxon>Streptophyta</taxon>
        <taxon>Embryophyta</taxon>
        <taxon>Tracheophyta</taxon>
        <taxon>Spermatophyta</taxon>
        <taxon>Magnoliopsida</taxon>
        <taxon>eudicotyledons</taxon>
        <taxon>Gunneridae</taxon>
        <taxon>Pentapetalae</taxon>
        <taxon>rosids</taxon>
        <taxon>fabids</taxon>
        <taxon>Fabales</taxon>
        <taxon>Fabaceae</taxon>
        <taxon>Papilionoideae</taxon>
        <taxon>50 kb inversion clade</taxon>
        <taxon>NPAAA clade</taxon>
        <taxon>indigoferoid/millettioid clade</taxon>
        <taxon>Phaseoleae</taxon>
        <taxon>Glycine</taxon>
        <taxon>Glycine subgen. Soja</taxon>
    </lineage>
</organism>
<gene>
    <name evidence="1" type="ORF">glysoja_046478</name>
</gene>
<dbReference type="EMBL" id="KN644361">
    <property type="protein sequence ID" value="KHN42542.1"/>
    <property type="molecule type" value="Genomic_DNA"/>
</dbReference>
<name>A0A0B2SE18_GLYSO</name>
<evidence type="ECO:0000313" key="1">
    <source>
        <dbReference type="EMBL" id="KHN42542.1"/>
    </source>
</evidence>
<sequence>MGRILLDKSVIHNMLTYIFHVYLWPKYLLKDSGQWMKNFIWSGDVKLRKTTTVAWKAPPSPWIKINTYEAAKGNPGRACCDGLFMSPICNSWELLLQILALIVLSWLRLWQPLLLWKRPSL</sequence>